<feature type="transmembrane region" description="Helical" evidence="5">
    <location>
        <begin position="6"/>
        <end position="25"/>
    </location>
</feature>
<feature type="transmembrane region" description="Helical" evidence="5">
    <location>
        <begin position="241"/>
        <end position="260"/>
    </location>
</feature>
<feature type="transmembrane region" description="Helical" evidence="5">
    <location>
        <begin position="41"/>
        <end position="62"/>
    </location>
</feature>
<evidence type="ECO:0000256" key="5">
    <source>
        <dbReference type="RuleBase" id="RU363041"/>
    </source>
</evidence>
<evidence type="ECO:0000256" key="3">
    <source>
        <dbReference type="ARBA" id="ARBA00022989"/>
    </source>
</evidence>
<sequence length="302" mass="32670">MELDIVLILRIAITISALIFLVYFVKDCITHKDEFGKEHTFLYSVIGFVTCVFDTLGIGNMATSMTAFRLTKSVKDEHLCGTGNVAFCITTIVEFILFVGLVKVDTLTLVSMIVVAIIGSLVGVSIATRWSIVTVRKVLGVALTAVAIVMACRNLNVGPFGQMGTATSLDGVSLALGLIGIFFLGALQTMGIGMFAPTMALVSMLGMSVTAAFPIMMGACSFVMPWCSIKFVKEGKYNRKASVILTITGVFGVLLAYYVIKSLPLTTLIWVVVCVLLYTSFTFFRQIAQKEDQQGESAQQQV</sequence>
<dbReference type="EMBL" id="AFGF01000116">
    <property type="protein sequence ID" value="EGO63415.1"/>
    <property type="molecule type" value="Genomic_DNA"/>
</dbReference>
<dbReference type="OrthoDB" id="357960at2"/>
<dbReference type="STRING" id="1009370.ALO_13129"/>
<evidence type="ECO:0000256" key="2">
    <source>
        <dbReference type="ARBA" id="ARBA00022692"/>
    </source>
</evidence>
<protein>
    <recommendedName>
        <fullName evidence="5">Probable membrane transporter protein</fullName>
    </recommendedName>
</protein>
<feature type="transmembrane region" description="Helical" evidence="5">
    <location>
        <begin position="109"/>
        <end position="132"/>
    </location>
</feature>
<feature type="transmembrane region" description="Helical" evidence="5">
    <location>
        <begin position="266"/>
        <end position="284"/>
    </location>
</feature>
<accession>F7NKK7</accession>
<dbReference type="AlphaFoldDB" id="F7NKK7"/>
<keyword evidence="4 5" id="KW-0472">Membrane</keyword>
<keyword evidence="7" id="KW-1185">Reference proteome</keyword>
<comment type="caution">
    <text evidence="6">The sequence shown here is derived from an EMBL/GenBank/DDBJ whole genome shotgun (WGS) entry which is preliminary data.</text>
</comment>
<reference evidence="6 7" key="1">
    <citation type="journal article" date="2011" name="EMBO J.">
        <title>Structural diversity of bacterial flagellar motors.</title>
        <authorList>
            <person name="Chen S."/>
            <person name="Beeby M."/>
            <person name="Murphy G.E."/>
            <person name="Leadbetter J.R."/>
            <person name="Hendrixson D.R."/>
            <person name="Briegel A."/>
            <person name="Li Z."/>
            <person name="Shi J."/>
            <person name="Tocheva E.I."/>
            <person name="Muller A."/>
            <person name="Dobro M.J."/>
            <person name="Jensen G.J."/>
        </authorList>
    </citation>
    <scope>NUCLEOTIDE SEQUENCE [LARGE SCALE GENOMIC DNA]</scope>
    <source>
        <strain evidence="6 7">DSM 6540</strain>
    </source>
</reference>
<evidence type="ECO:0000313" key="7">
    <source>
        <dbReference type="Proteomes" id="UP000003240"/>
    </source>
</evidence>
<feature type="transmembrane region" description="Helical" evidence="5">
    <location>
        <begin position="82"/>
        <end position="102"/>
    </location>
</feature>
<keyword evidence="2 5" id="KW-0812">Transmembrane</keyword>
<dbReference type="Proteomes" id="UP000003240">
    <property type="component" value="Unassembled WGS sequence"/>
</dbReference>
<organism evidence="6 7">
    <name type="scientific">Acetonema longum DSM 6540</name>
    <dbReference type="NCBI Taxonomy" id="1009370"/>
    <lineage>
        <taxon>Bacteria</taxon>
        <taxon>Bacillati</taxon>
        <taxon>Bacillota</taxon>
        <taxon>Negativicutes</taxon>
        <taxon>Acetonemataceae</taxon>
        <taxon>Acetonema</taxon>
    </lineage>
</organism>
<feature type="transmembrane region" description="Helical" evidence="5">
    <location>
        <begin position="168"/>
        <end position="187"/>
    </location>
</feature>
<keyword evidence="3 5" id="KW-1133">Transmembrane helix</keyword>
<proteinExistence type="inferred from homology"/>
<comment type="similarity">
    <text evidence="5">Belongs to the 4-toluene sulfonate uptake permease (TSUP) (TC 2.A.102) family.</text>
</comment>
<dbReference type="Pfam" id="PF01925">
    <property type="entry name" value="TauE"/>
    <property type="match status" value="1"/>
</dbReference>
<feature type="transmembrane region" description="Helical" evidence="5">
    <location>
        <begin position="138"/>
        <end position="156"/>
    </location>
</feature>
<keyword evidence="5" id="KW-1003">Cell membrane</keyword>
<comment type="subcellular location">
    <subcellularLocation>
        <location evidence="5">Cell membrane</location>
        <topology evidence="5">Multi-pass membrane protein</topology>
    </subcellularLocation>
    <subcellularLocation>
        <location evidence="1">Membrane</location>
        <topology evidence="1">Multi-pass membrane protein</topology>
    </subcellularLocation>
</comment>
<dbReference type="eggNOG" id="COG0730">
    <property type="taxonomic scope" value="Bacteria"/>
</dbReference>
<dbReference type="GO" id="GO:0005886">
    <property type="term" value="C:plasma membrane"/>
    <property type="evidence" value="ECO:0007669"/>
    <property type="project" value="UniProtKB-SubCell"/>
</dbReference>
<name>F7NKK7_9FIRM</name>
<gene>
    <name evidence="6" type="ORF">ALO_13129</name>
</gene>
<dbReference type="RefSeq" id="WP_004096429.1">
    <property type="nucleotide sequence ID" value="NZ_AFGF01000116.1"/>
</dbReference>
<dbReference type="InterPro" id="IPR002781">
    <property type="entry name" value="TM_pro_TauE-like"/>
</dbReference>
<feature type="transmembrane region" description="Helical" evidence="5">
    <location>
        <begin position="199"/>
        <end position="229"/>
    </location>
</feature>
<dbReference type="PANTHER" id="PTHR43483">
    <property type="entry name" value="MEMBRANE TRANSPORTER PROTEIN HI_0806-RELATED"/>
    <property type="match status" value="1"/>
</dbReference>
<evidence type="ECO:0000256" key="1">
    <source>
        <dbReference type="ARBA" id="ARBA00004141"/>
    </source>
</evidence>
<dbReference type="PANTHER" id="PTHR43483:SF3">
    <property type="entry name" value="MEMBRANE TRANSPORTER PROTEIN HI_0806-RELATED"/>
    <property type="match status" value="1"/>
</dbReference>
<evidence type="ECO:0000256" key="4">
    <source>
        <dbReference type="ARBA" id="ARBA00023136"/>
    </source>
</evidence>
<evidence type="ECO:0000313" key="6">
    <source>
        <dbReference type="EMBL" id="EGO63415.1"/>
    </source>
</evidence>